<dbReference type="RefSeq" id="WP_054785069.1">
    <property type="nucleotide sequence ID" value="NZ_FPBD01000001.1"/>
</dbReference>
<dbReference type="AlphaFoldDB" id="A0A1I6XHS6"/>
<evidence type="ECO:0000313" key="2">
    <source>
        <dbReference type="EMBL" id="SFT37454.1"/>
    </source>
</evidence>
<protein>
    <submittedName>
        <fullName evidence="2">Putative DNA-binding domain-containing protein</fullName>
    </submittedName>
</protein>
<keyword evidence="2" id="KW-0238">DNA-binding</keyword>
<name>A0A1I6XHS6_9HYPH</name>
<dbReference type="Gene3D" id="1.10.150.690">
    <property type="entry name" value="DUF2063"/>
    <property type="match status" value="1"/>
</dbReference>
<feature type="domain" description="Putative DNA-binding" evidence="1">
    <location>
        <begin position="15"/>
        <end position="120"/>
    </location>
</feature>
<accession>A0A1I6XHS6</accession>
<sequence>MKESCLKKDIQLRQLQNWLQEVLINRGDLYQKLLGAQHQTNFTLEEAIKETEQFPAIERINIYASGYIMRLVEALKAEYPLLCKVMGDEVFEGFAKAYIVTHPSRYTSLYKLGAKLPEFLEETQPKGANCPDQIGLFKIPAELARYERTQAEILLHHGLEEYFYYPSETSITSLISIHSELLQASPCLRVLKLEYPIRTLAMSLHLNDTVTTPQRTENWVALTRKDYKIVSLQINDWQAELLEALKSPAPVYRALENVKSANVAEVLLWLPTALDFGLVYYPK</sequence>
<gene>
    <name evidence="2" type="ORF">SAMN05444141_101180</name>
</gene>
<dbReference type="GO" id="GO:0003677">
    <property type="term" value="F:DNA binding"/>
    <property type="evidence" value="ECO:0007669"/>
    <property type="project" value="UniProtKB-KW"/>
</dbReference>
<keyword evidence="3" id="KW-1185">Reference proteome</keyword>
<dbReference type="Proteomes" id="UP000183371">
    <property type="component" value="Unassembled WGS sequence"/>
</dbReference>
<dbReference type="InterPro" id="IPR044922">
    <property type="entry name" value="DUF2063_N_sf"/>
</dbReference>
<proteinExistence type="predicted"/>
<reference evidence="3" key="1">
    <citation type="submission" date="2016-10" db="EMBL/GenBank/DDBJ databases">
        <authorList>
            <person name="Varghese N."/>
            <person name="Submissions S."/>
        </authorList>
    </citation>
    <scope>NUCLEOTIDE SEQUENCE [LARGE SCALE GENOMIC DNA]</scope>
    <source>
        <strain evidence="3">DSM 17465</strain>
    </source>
</reference>
<dbReference type="InterPro" id="IPR018640">
    <property type="entry name" value="DUF2063"/>
</dbReference>
<evidence type="ECO:0000313" key="3">
    <source>
        <dbReference type="Proteomes" id="UP000183371"/>
    </source>
</evidence>
<dbReference type="EMBL" id="FPBD01000001">
    <property type="protein sequence ID" value="SFT37454.1"/>
    <property type="molecule type" value="Genomic_DNA"/>
</dbReference>
<dbReference type="Pfam" id="PF09836">
    <property type="entry name" value="DUF2063"/>
    <property type="match status" value="1"/>
</dbReference>
<evidence type="ECO:0000259" key="1">
    <source>
        <dbReference type="Pfam" id="PF09836"/>
    </source>
</evidence>
<organism evidence="2 3">
    <name type="scientific">Pseudovibrio denitrificans</name>
    <dbReference type="NCBI Taxonomy" id="258256"/>
    <lineage>
        <taxon>Bacteria</taxon>
        <taxon>Pseudomonadati</taxon>
        <taxon>Pseudomonadota</taxon>
        <taxon>Alphaproteobacteria</taxon>
        <taxon>Hyphomicrobiales</taxon>
        <taxon>Stappiaceae</taxon>
        <taxon>Pseudovibrio</taxon>
    </lineage>
</organism>